<dbReference type="AlphaFoldDB" id="A0A0B0NKI6"/>
<accession>A0A0B0NKI6</accession>
<reference evidence="3" key="1">
    <citation type="submission" date="2014-09" db="EMBL/GenBank/DDBJ databases">
        <authorList>
            <person name="Mudge J."/>
            <person name="Ramaraj T."/>
            <person name="Lindquist I.E."/>
            <person name="Bharti A.K."/>
            <person name="Sundararajan A."/>
            <person name="Cameron C.T."/>
            <person name="Woodward J.E."/>
            <person name="May G.D."/>
            <person name="Brubaker C."/>
            <person name="Broadhvest J."/>
            <person name="Wilkins T.A."/>
        </authorList>
    </citation>
    <scope>NUCLEOTIDE SEQUENCE</scope>
    <source>
        <strain evidence="3">cv. AKA8401</strain>
    </source>
</reference>
<sequence length="47" mass="5237">MGFFSHLHIAPLLHSLVTLCIVTIISFMLTIVPLDIAYIISNKIIIT</sequence>
<keyword evidence="1" id="KW-1133">Transmembrane helix</keyword>
<keyword evidence="1" id="KW-0812">Transmembrane</keyword>
<gene>
    <name evidence="2" type="ORF">F383_19717</name>
</gene>
<dbReference type="Proteomes" id="UP000032142">
    <property type="component" value="Unassembled WGS sequence"/>
</dbReference>
<proteinExistence type="predicted"/>
<evidence type="ECO:0000313" key="3">
    <source>
        <dbReference type="Proteomes" id="UP000032142"/>
    </source>
</evidence>
<feature type="transmembrane region" description="Helical" evidence="1">
    <location>
        <begin position="12"/>
        <end position="40"/>
    </location>
</feature>
<organism evidence="2 3">
    <name type="scientific">Gossypium arboreum</name>
    <name type="common">Tree cotton</name>
    <name type="synonym">Gossypium nanking</name>
    <dbReference type="NCBI Taxonomy" id="29729"/>
    <lineage>
        <taxon>Eukaryota</taxon>
        <taxon>Viridiplantae</taxon>
        <taxon>Streptophyta</taxon>
        <taxon>Embryophyta</taxon>
        <taxon>Tracheophyta</taxon>
        <taxon>Spermatophyta</taxon>
        <taxon>Magnoliopsida</taxon>
        <taxon>eudicotyledons</taxon>
        <taxon>Gunneridae</taxon>
        <taxon>Pentapetalae</taxon>
        <taxon>rosids</taxon>
        <taxon>malvids</taxon>
        <taxon>Malvales</taxon>
        <taxon>Malvaceae</taxon>
        <taxon>Malvoideae</taxon>
        <taxon>Gossypium</taxon>
    </lineage>
</organism>
<name>A0A0B0NKI6_GOSAR</name>
<keyword evidence="1" id="KW-0472">Membrane</keyword>
<protein>
    <submittedName>
        <fullName evidence="2">Uncharacterized protein</fullName>
    </submittedName>
</protein>
<evidence type="ECO:0000256" key="1">
    <source>
        <dbReference type="SAM" id="Phobius"/>
    </source>
</evidence>
<keyword evidence="3" id="KW-1185">Reference proteome</keyword>
<dbReference type="EMBL" id="KN399314">
    <property type="protein sequence ID" value="KHG13310.1"/>
    <property type="molecule type" value="Genomic_DNA"/>
</dbReference>
<evidence type="ECO:0000313" key="2">
    <source>
        <dbReference type="EMBL" id="KHG13310.1"/>
    </source>
</evidence>